<feature type="chain" id="PRO_5013133123" description="Beta-galactosidase" evidence="11">
    <location>
        <begin position="27"/>
        <end position="1089"/>
    </location>
</feature>
<dbReference type="SUPFAM" id="SSF74650">
    <property type="entry name" value="Galactose mutarotase-like"/>
    <property type="match status" value="1"/>
</dbReference>
<dbReference type="GO" id="GO:0030246">
    <property type="term" value="F:carbohydrate binding"/>
    <property type="evidence" value="ECO:0007669"/>
    <property type="project" value="InterPro"/>
</dbReference>
<dbReference type="Pfam" id="PF02929">
    <property type="entry name" value="Bgal_small_N"/>
    <property type="match status" value="1"/>
</dbReference>
<keyword evidence="6 10" id="KW-0378">Hydrolase</keyword>
<dbReference type="InterPro" id="IPR017853">
    <property type="entry name" value="GH"/>
</dbReference>
<feature type="signal peptide" evidence="11">
    <location>
        <begin position="1"/>
        <end position="26"/>
    </location>
</feature>
<name>A0A1M5UG12_9FLAO</name>
<evidence type="ECO:0000256" key="6">
    <source>
        <dbReference type="ARBA" id="ARBA00022801"/>
    </source>
</evidence>
<dbReference type="InterPro" id="IPR023230">
    <property type="entry name" value="Glyco_hydro_2_CS"/>
</dbReference>
<dbReference type="SMART" id="SM01038">
    <property type="entry name" value="Bgal_small_N"/>
    <property type="match status" value="1"/>
</dbReference>
<comment type="cofactor">
    <cofactor evidence="2">
        <name>Ca(2+)</name>
        <dbReference type="ChEBI" id="CHEBI:29108"/>
    </cofactor>
</comment>
<dbReference type="InterPro" id="IPR006102">
    <property type="entry name" value="Ig-like_GH2"/>
</dbReference>
<dbReference type="Gene3D" id="2.60.120.260">
    <property type="entry name" value="Galactose-binding domain-like"/>
    <property type="match status" value="1"/>
</dbReference>
<evidence type="ECO:0000256" key="1">
    <source>
        <dbReference type="ARBA" id="ARBA00001412"/>
    </source>
</evidence>
<dbReference type="InterPro" id="IPR011013">
    <property type="entry name" value="Gal_mutarotase_sf_dom"/>
</dbReference>
<dbReference type="Proteomes" id="UP000184109">
    <property type="component" value="Unassembled WGS sequence"/>
</dbReference>
<keyword evidence="8 10" id="KW-0326">Glycosidase</keyword>
<dbReference type="Pfam" id="PF02837">
    <property type="entry name" value="Glyco_hydro_2_N"/>
    <property type="match status" value="1"/>
</dbReference>
<dbReference type="GO" id="GO:0004565">
    <property type="term" value="F:beta-galactosidase activity"/>
    <property type="evidence" value="ECO:0007669"/>
    <property type="project" value="UniProtKB-EC"/>
</dbReference>
<keyword evidence="7" id="KW-0106">Calcium</keyword>
<dbReference type="RefSeq" id="WP_073119395.1">
    <property type="nucleotide sequence ID" value="NZ_BMEN01000002.1"/>
</dbReference>
<dbReference type="Gene3D" id="2.70.98.10">
    <property type="match status" value="1"/>
</dbReference>
<dbReference type="Pfam" id="PF00703">
    <property type="entry name" value="Glyco_hydro_2"/>
    <property type="match status" value="1"/>
</dbReference>
<dbReference type="Gene3D" id="2.60.40.10">
    <property type="entry name" value="Immunoglobulins"/>
    <property type="match status" value="2"/>
</dbReference>
<proteinExistence type="inferred from homology"/>
<dbReference type="STRING" id="1195760.SAMN05444281_1239"/>
<comment type="catalytic activity">
    <reaction evidence="1 10">
        <text>Hydrolysis of terminal non-reducing beta-D-galactose residues in beta-D-galactosides.</text>
        <dbReference type="EC" id="3.2.1.23"/>
    </reaction>
</comment>
<dbReference type="SUPFAM" id="SSF49303">
    <property type="entry name" value="beta-Galactosidase/glucuronidase domain"/>
    <property type="match status" value="2"/>
</dbReference>
<dbReference type="Gene3D" id="3.20.20.80">
    <property type="entry name" value="Glycosidases"/>
    <property type="match status" value="1"/>
</dbReference>
<dbReference type="InterPro" id="IPR008979">
    <property type="entry name" value="Galactose-bd-like_sf"/>
</dbReference>
<evidence type="ECO:0000256" key="2">
    <source>
        <dbReference type="ARBA" id="ARBA00001913"/>
    </source>
</evidence>
<protein>
    <recommendedName>
        <fullName evidence="5 10">Beta-galactosidase</fullName>
        <ecNumber evidence="5 10">3.2.1.23</ecNumber>
    </recommendedName>
    <alternativeName>
        <fullName evidence="9 10">Lactase</fullName>
    </alternativeName>
</protein>
<organism evidence="13 14">
    <name type="scientific">Wenyingzhuangia marina</name>
    <dbReference type="NCBI Taxonomy" id="1195760"/>
    <lineage>
        <taxon>Bacteria</taxon>
        <taxon>Pseudomonadati</taxon>
        <taxon>Bacteroidota</taxon>
        <taxon>Flavobacteriia</taxon>
        <taxon>Flavobacteriales</taxon>
        <taxon>Flavobacteriaceae</taxon>
        <taxon>Wenyingzhuangia</taxon>
    </lineage>
</organism>
<evidence type="ECO:0000256" key="11">
    <source>
        <dbReference type="SAM" id="SignalP"/>
    </source>
</evidence>
<comment type="subunit">
    <text evidence="4">Monomer.</text>
</comment>
<evidence type="ECO:0000256" key="8">
    <source>
        <dbReference type="ARBA" id="ARBA00023295"/>
    </source>
</evidence>
<dbReference type="InterPro" id="IPR006101">
    <property type="entry name" value="Glyco_hydro_2"/>
</dbReference>
<evidence type="ECO:0000256" key="4">
    <source>
        <dbReference type="ARBA" id="ARBA00011245"/>
    </source>
</evidence>
<dbReference type="OrthoDB" id="9801077at2"/>
<dbReference type="InterPro" id="IPR014718">
    <property type="entry name" value="GH-type_carb-bd"/>
</dbReference>
<gene>
    <name evidence="13" type="ORF">SAMN05444281_1239</name>
</gene>
<dbReference type="InterPro" id="IPR013783">
    <property type="entry name" value="Ig-like_fold"/>
</dbReference>
<dbReference type="PANTHER" id="PTHR46323:SF2">
    <property type="entry name" value="BETA-GALACTOSIDASE"/>
    <property type="match status" value="1"/>
</dbReference>
<dbReference type="AlphaFoldDB" id="A0A1M5UG12"/>
<dbReference type="PANTHER" id="PTHR46323">
    <property type="entry name" value="BETA-GALACTOSIDASE"/>
    <property type="match status" value="1"/>
</dbReference>
<reference evidence="14" key="1">
    <citation type="submission" date="2016-11" db="EMBL/GenBank/DDBJ databases">
        <authorList>
            <person name="Varghese N."/>
            <person name="Submissions S."/>
        </authorList>
    </citation>
    <scope>NUCLEOTIDE SEQUENCE [LARGE SCALE GENOMIC DNA]</scope>
    <source>
        <strain evidence="14">DSM 100572</strain>
    </source>
</reference>
<dbReference type="InterPro" id="IPR050347">
    <property type="entry name" value="Bact_Beta-galactosidase"/>
</dbReference>
<evidence type="ECO:0000313" key="13">
    <source>
        <dbReference type="EMBL" id="SHH61881.1"/>
    </source>
</evidence>
<dbReference type="Pfam" id="PF02836">
    <property type="entry name" value="Glyco_hydro_2_C"/>
    <property type="match status" value="1"/>
</dbReference>
<dbReference type="PROSITE" id="PS00608">
    <property type="entry name" value="GLYCOSYL_HYDROL_F2_2"/>
    <property type="match status" value="1"/>
</dbReference>
<dbReference type="PROSITE" id="PS00719">
    <property type="entry name" value="GLYCOSYL_HYDROL_F2_1"/>
    <property type="match status" value="1"/>
</dbReference>
<accession>A0A1M5UG12</accession>
<evidence type="ECO:0000256" key="9">
    <source>
        <dbReference type="ARBA" id="ARBA00032230"/>
    </source>
</evidence>
<dbReference type="InterPro" id="IPR032312">
    <property type="entry name" value="LacZ_4"/>
</dbReference>
<dbReference type="GO" id="GO:0009341">
    <property type="term" value="C:beta-galactosidase complex"/>
    <property type="evidence" value="ECO:0007669"/>
    <property type="project" value="InterPro"/>
</dbReference>
<dbReference type="InterPro" id="IPR006103">
    <property type="entry name" value="Glyco_hydro_2_cat"/>
</dbReference>
<evidence type="ECO:0000256" key="10">
    <source>
        <dbReference type="RuleBase" id="RU361154"/>
    </source>
</evidence>
<evidence type="ECO:0000256" key="3">
    <source>
        <dbReference type="ARBA" id="ARBA00007401"/>
    </source>
</evidence>
<dbReference type="InterPro" id="IPR023232">
    <property type="entry name" value="Glyco_hydro_2_AS"/>
</dbReference>
<dbReference type="SUPFAM" id="SSF49785">
    <property type="entry name" value="Galactose-binding domain-like"/>
    <property type="match status" value="1"/>
</dbReference>
<dbReference type="InterPro" id="IPR004199">
    <property type="entry name" value="B-gal_small/dom_5"/>
</dbReference>
<evidence type="ECO:0000256" key="5">
    <source>
        <dbReference type="ARBA" id="ARBA00012756"/>
    </source>
</evidence>
<dbReference type="EMBL" id="FQXQ01000002">
    <property type="protein sequence ID" value="SHH61881.1"/>
    <property type="molecule type" value="Genomic_DNA"/>
</dbReference>
<dbReference type="InterPro" id="IPR036156">
    <property type="entry name" value="Beta-gal/glucu_dom_sf"/>
</dbReference>
<keyword evidence="14" id="KW-1185">Reference proteome</keyword>
<dbReference type="SUPFAM" id="SSF51445">
    <property type="entry name" value="(Trans)glycosidases"/>
    <property type="match status" value="1"/>
</dbReference>
<evidence type="ECO:0000256" key="7">
    <source>
        <dbReference type="ARBA" id="ARBA00022837"/>
    </source>
</evidence>
<keyword evidence="11" id="KW-0732">Signal</keyword>
<dbReference type="EC" id="3.2.1.23" evidence="5 10"/>
<evidence type="ECO:0000259" key="12">
    <source>
        <dbReference type="SMART" id="SM01038"/>
    </source>
</evidence>
<comment type="similarity">
    <text evidence="3 10">Belongs to the glycosyl hydrolase 2 family.</text>
</comment>
<sequence length="1089" mass="124993">MTKKQIQFILFLFSPLLLLGQNSAWEDPLINQMNRLPSHATFYSYESKELAIENERESSKNYESLNGDWQFYWVATPEESLEDFQKSNYDASSWKAIDVPSNWEMRGYGKAIYTNTTYPFYSNDPFINHKDNPVGHYIKEFNIDASWNSKDIILHFGGVSSAFYVWVNGTFVGYSEDTRLPSEFDITQYVKTGTNKIAVKVYRWSDGSYLEDQDTWRLSGIEREVYLQAVPKVRMADVAIRTKLDKEYQDATLQIRPKFTVNIKDKFLEKFGYYSKTPLRTVVDDWTLTAELLDADGYLAEKAKTLKLSTFLGESHPARDQVYFGIMEMDVKNPKKWSADEPYLYTVLFSLKDNQGNLIEATSQKVGFRDLKIDEEGRFLVNGTAVKLIGVNRHDHNMVNGKTVSRADMEADVQLIKKFNFNAVRTSHYPNDPYFYDLCDQYGLYVMDEANLETHGVGGKLSQDPLWSQSFLERGIRMVERDKNHPSIIIWSLGNESGMGPNHAAMSGWIKAMDPTRYVHYEGAQGVPTDPRYKKNFWPSDRGNPTDPSWVDMLSRMYPQPKELDDLIYDTRFDKRPVLMCEYAHAMGNSLGNYQEYWEVVYKHDRALGGFIWDFIDQGLLQTAENGKEYFAYGGDFGDVPNDGSFCLNGIIAADRTPKPEIYEAKKVNQPVVISMVDLRKGIFTIRNRHHASDLSKYNIVWELTENGKVIQKGKVANVATKPNETETINIPYKEIKAKAGSEYFINIKGLLKENTLWEKKGYVVFEEQFDLHLKSNQKISLTNSKTDLTVSKTNNTIVVKNKNVTLTVDEATGYISSYQSDGLEFIKNPLSLSFWRPETENDKAYRGYMKKTDELNWKEAGTRFKPTLITVNDLDKTKIEIRVEGKIENPSTNVVLNYTILGNGYVKISYQADITKNTPDVPKIGMEFDISKDYENVTYFGKGPQANYQDRNTGAFVGLYSANAHTMSYDYVVPQEYGNHMDTRWFGLLNSKGKGLMIQGENPINFSVSPYSTSNIEQATHTYELKEREVLTVDVDMVQMGIGGDNTWSFKAEPHKEYKIKSGSYHYTFYIVPVSNRSKMNSYQPIKF</sequence>
<evidence type="ECO:0000313" key="14">
    <source>
        <dbReference type="Proteomes" id="UP000184109"/>
    </source>
</evidence>
<dbReference type="GO" id="GO:0005990">
    <property type="term" value="P:lactose catabolic process"/>
    <property type="evidence" value="ECO:0007669"/>
    <property type="project" value="TreeGrafter"/>
</dbReference>
<dbReference type="Pfam" id="PF16353">
    <property type="entry name" value="LacZ_4"/>
    <property type="match status" value="1"/>
</dbReference>
<dbReference type="InterPro" id="IPR006104">
    <property type="entry name" value="Glyco_hydro_2_N"/>
</dbReference>
<feature type="domain" description="Beta galactosidase small chain/" evidence="12">
    <location>
        <begin position="799"/>
        <end position="1073"/>
    </location>
</feature>
<dbReference type="PRINTS" id="PR00132">
    <property type="entry name" value="GLHYDRLASE2"/>
</dbReference>